<gene>
    <name evidence="5" type="ORF">HDK90DRAFT_20117</name>
</gene>
<dbReference type="Gene3D" id="1.25.40.20">
    <property type="entry name" value="Ankyrin repeat-containing domain"/>
    <property type="match status" value="1"/>
</dbReference>
<name>A0ABR1Z320_9PEZI</name>
<keyword evidence="3" id="KW-1133">Transmembrane helix</keyword>
<dbReference type="SUPFAM" id="SSF53167">
    <property type="entry name" value="Purine and uridine phosphorylases"/>
    <property type="match status" value="1"/>
</dbReference>
<dbReference type="InterPro" id="IPR027417">
    <property type="entry name" value="P-loop_NTPase"/>
</dbReference>
<evidence type="ECO:0000259" key="4">
    <source>
        <dbReference type="Pfam" id="PF24883"/>
    </source>
</evidence>
<feature type="compositionally biased region" description="Basic and acidic residues" evidence="2">
    <location>
        <begin position="1468"/>
        <end position="1481"/>
    </location>
</feature>
<keyword evidence="1" id="KW-0677">Repeat</keyword>
<keyword evidence="6" id="KW-1185">Reference proteome</keyword>
<dbReference type="Gene3D" id="3.40.50.300">
    <property type="entry name" value="P-loop containing nucleotide triphosphate hydrolases"/>
    <property type="match status" value="1"/>
</dbReference>
<feature type="transmembrane region" description="Helical" evidence="3">
    <location>
        <begin position="12"/>
        <end position="32"/>
    </location>
</feature>
<feature type="domain" description="Nephrocystin 3-like N-terminal" evidence="4">
    <location>
        <begin position="383"/>
        <end position="563"/>
    </location>
</feature>
<evidence type="ECO:0000313" key="5">
    <source>
        <dbReference type="EMBL" id="KAK8246778.1"/>
    </source>
</evidence>
<dbReference type="EMBL" id="JBBWRZ010000001">
    <property type="protein sequence ID" value="KAK8246778.1"/>
    <property type="molecule type" value="Genomic_DNA"/>
</dbReference>
<dbReference type="PANTHER" id="PTHR46082:SF11">
    <property type="entry name" value="AAA+ ATPASE DOMAIN-CONTAINING PROTEIN-RELATED"/>
    <property type="match status" value="1"/>
</dbReference>
<dbReference type="InterPro" id="IPR053137">
    <property type="entry name" value="NLR-like"/>
</dbReference>
<feature type="region of interest" description="Disordered" evidence="2">
    <location>
        <begin position="1468"/>
        <end position="1520"/>
    </location>
</feature>
<dbReference type="SUPFAM" id="SSF48403">
    <property type="entry name" value="Ankyrin repeat"/>
    <property type="match status" value="1"/>
</dbReference>
<evidence type="ECO:0000256" key="1">
    <source>
        <dbReference type="ARBA" id="ARBA00022737"/>
    </source>
</evidence>
<dbReference type="PANTHER" id="PTHR46082">
    <property type="entry name" value="ATP/GTP-BINDING PROTEIN-RELATED"/>
    <property type="match status" value="1"/>
</dbReference>
<dbReference type="InterPro" id="IPR002110">
    <property type="entry name" value="Ankyrin_rpt"/>
</dbReference>
<proteinExistence type="predicted"/>
<feature type="region of interest" description="Disordered" evidence="2">
    <location>
        <begin position="1170"/>
        <end position="1191"/>
    </location>
</feature>
<protein>
    <recommendedName>
        <fullName evidence="4">Nephrocystin 3-like N-terminal domain-containing protein</fullName>
    </recommendedName>
</protein>
<dbReference type="Gene3D" id="3.40.50.1580">
    <property type="entry name" value="Nucleoside phosphorylase domain"/>
    <property type="match status" value="1"/>
</dbReference>
<dbReference type="SMART" id="SM00248">
    <property type="entry name" value="ANK"/>
    <property type="match status" value="3"/>
</dbReference>
<evidence type="ECO:0000313" key="6">
    <source>
        <dbReference type="Proteomes" id="UP001492380"/>
    </source>
</evidence>
<keyword evidence="3" id="KW-0812">Transmembrane</keyword>
<dbReference type="Pfam" id="PF24883">
    <property type="entry name" value="NPHP3_N"/>
    <property type="match status" value="1"/>
</dbReference>
<dbReference type="Proteomes" id="UP001492380">
    <property type="component" value="Unassembled WGS sequence"/>
</dbReference>
<sequence length="1585" mass="178733">MSSNSRPRTCKQYTIGLITALAIELAAVNAMLDENHDPPQDFVAKDDNNYQFGRIVSHNVVIASLPAMIYGKVSAATTVTRMATSFPDIRFGLLIGIGGGVPNKELGLDIRLGDVVVGVPGGRVGGVVQYDLGKATDRGFKRTGTLAMPPKGLLSGLNTLNAKHEREDSRIPVLIQDAFQKYPKLKTSTPGYSFQGAENDRLFEASYEHVDGSKCDPCDINQTVHRDEREHPEKPRIHYGLIASGDSVIKNAIIRDSIARVLRDETDVNCLCFEMEAAGLMEFPCLVVRGVSDYADSHKNDRWQRYSAITAAAFAKELLQTLVAKDVEAIDSVKEILQGMNQFLCKTGKQILDAEELERIKKWLGSPDPSVNYNRALSLRHPGTGDWLLQSHTLQTFKTANDSRFLWLHGSSGCGKTLLAASIIENLSHSEPMVSASTGPSGARVVLYFFFDFQDSSKQSFDGLLRSLIQQMSFESEHYEARKVVSDLFHSCKSGTYQPSTEKLKDTFVRIVATFEGVHVVLDALDECPPGSPSRRPILEWIFGLFANERSSGPFIKFFITSRSGQSDIESRFNSLQAYKQRLSVDSRDDIHKFVHDRLEQEEFKWLHESPETRNKVISTLMERSGNMFRLAELYLKELEKCGSPFAVEEALKIMPNDLNELYERSLLQVPSYHKKGVLQLLKLILYSEVEVVIETALHFMAIDSDTDHPEDAFQDRKILKDYRPIFSVLSSLVTINDKNGVLTLAHSSVKDFFVSWKGNSFDTDFSEMSAKSNVLKLLLSYLVSTAPRLATDPDYTHDNIGELTDKYRQPHDICDLLRYLVDQDVENANQDLIAQFFRDHSIATVVLISTLDGDTWKEMYKTGESFNTFRQEVLEHVSDRPLHAACALICADFGWGKTLKNLQDNLDINASYTKTIHPPLNLVCFSARLRIDKVGPLLKAGASPNLLGPDGYGSALLALICGQRYQRSPMEMLLRQLQSLLDGGVDVNISDGEETALQELFREPGNWEDSSVVGILLRHGANPNVFEVGESPLFSACLQSTPKAVKRLLEFGASVDCAYGLETPLSQASHREAPEGREIIDLLLNHGANVGFALSLTPSIGTAYKVLAVFAAEIALKRRDEKEMRRILSPIDEEEAVLTARRWGRASLIQALLGYNGCTTPLSTDFIGFPRPHSTVPGTPDSEDEMDPSEVTSLCPHWIESVERSLRQGKVDRVRMHFSRANREKAFYIALSRRLVCLTLCFLREKLDNVWLNGEETRLFAVQTALQHDESDSHGIHLTAERKKQIFQLASQAGIDHTKVAALTDESIRRTVAYESSAINTAQDQAVPTGRPRIHERRHFSLPSAKYRDFVAKSSSLPRLLKDDYKTVPRWGQISAQSYNLSFRNQRIPKVLRPFSHGAANDSGKFAKRKASALDMSDEEGTEVGDVVGLFASRPVEEIEWVERRVDDGRKPFAAFDTLQRLTSQREALKARKRDEERKASEKKRSRKEREENESSTEQEVWEKSEEEEIEEKVRKRKRVEDGEEKDIQGFKLKTFTDMVQDHNFDWEWERLWWDYEDQEEVLRHRRAIPQVNTPFYNFSGLDR</sequence>
<dbReference type="InterPro" id="IPR036770">
    <property type="entry name" value="Ankyrin_rpt-contain_sf"/>
</dbReference>
<comment type="caution">
    <text evidence="5">The sequence shown here is derived from an EMBL/GenBank/DDBJ whole genome shotgun (WGS) entry which is preliminary data.</text>
</comment>
<organism evidence="5 6">
    <name type="scientific">Phyllosticta capitalensis</name>
    <dbReference type="NCBI Taxonomy" id="121624"/>
    <lineage>
        <taxon>Eukaryota</taxon>
        <taxon>Fungi</taxon>
        <taxon>Dikarya</taxon>
        <taxon>Ascomycota</taxon>
        <taxon>Pezizomycotina</taxon>
        <taxon>Dothideomycetes</taxon>
        <taxon>Dothideomycetes incertae sedis</taxon>
        <taxon>Botryosphaeriales</taxon>
        <taxon>Phyllostictaceae</taxon>
        <taxon>Phyllosticta</taxon>
    </lineage>
</organism>
<dbReference type="SUPFAM" id="SSF52540">
    <property type="entry name" value="P-loop containing nucleoside triphosphate hydrolases"/>
    <property type="match status" value="1"/>
</dbReference>
<keyword evidence="3" id="KW-0472">Membrane</keyword>
<accession>A0ABR1Z320</accession>
<dbReference type="Pfam" id="PF12796">
    <property type="entry name" value="Ank_2"/>
    <property type="match status" value="1"/>
</dbReference>
<dbReference type="InterPro" id="IPR056884">
    <property type="entry name" value="NPHP3-like_N"/>
</dbReference>
<dbReference type="InterPro" id="IPR035994">
    <property type="entry name" value="Nucleoside_phosphorylase_sf"/>
</dbReference>
<reference evidence="5 6" key="1">
    <citation type="submission" date="2024-04" db="EMBL/GenBank/DDBJ databases">
        <title>Phyllosticta paracitricarpa is synonymous to the EU quarantine fungus P. citricarpa based on phylogenomic analyses.</title>
        <authorList>
            <consortium name="Lawrence Berkeley National Laboratory"/>
            <person name="Van Ingen-Buijs V.A."/>
            <person name="Van Westerhoven A.C."/>
            <person name="Haridas S."/>
            <person name="Skiadas P."/>
            <person name="Martin F."/>
            <person name="Groenewald J.Z."/>
            <person name="Crous P.W."/>
            <person name="Seidl M.F."/>
        </authorList>
    </citation>
    <scope>NUCLEOTIDE SEQUENCE [LARGE SCALE GENOMIC DNA]</scope>
    <source>
        <strain evidence="5 6">CBS 123374</strain>
    </source>
</reference>
<evidence type="ECO:0000256" key="3">
    <source>
        <dbReference type="SAM" id="Phobius"/>
    </source>
</evidence>
<evidence type="ECO:0000256" key="2">
    <source>
        <dbReference type="SAM" id="MobiDB-lite"/>
    </source>
</evidence>